<keyword evidence="2" id="KW-0539">Nucleus</keyword>
<feature type="compositionally biased region" description="Basic residues" evidence="3">
    <location>
        <begin position="512"/>
        <end position="523"/>
    </location>
</feature>
<proteinExistence type="predicted"/>
<feature type="compositionally biased region" description="Basic and acidic residues" evidence="3">
    <location>
        <begin position="378"/>
        <end position="388"/>
    </location>
</feature>
<feature type="compositionally biased region" description="Basic and acidic residues" evidence="3">
    <location>
        <begin position="299"/>
        <end position="319"/>
    </location>
</feature>
<feature type="compositionally biased region" description="Basic and acidic residues" evidence="3">
    <location>
        <begin position="450"/>
        <end position="463"/>
    </location>
</feature>
<dbReference type="OrthoDB" id="3366823at2759"/>
<dbReference type="AlphaFoldDB" id="A0A168EGU6"/>
<dbReference type="InterPro" id="IPR039896">
    <property type="entry name" value="Red-like"/>
</dbReference>
<evidence type="ECO:0000256" key="3">
    <source>
        <dbReference type="SAM" id="MobiDB-lite"/>
    </source>
</evidence>
<dbReference type="Pfam" id="PF07808">
    <property type="entry name" value="RED_N"/>
    <property type="match status" value="1"/>
</dbReference>
<accession>A0A168EGU6</accession>
<dbReference type="PANTHER" id="PTHR12765">
    <property type="entry name" value="RED PROTEIN IK FACTOR CYTOKINE IK"/>
    <property type="match status" value="1"/>
</dbReference>
<evidence type="ECO:0000313" key="5">
    <source>
        <dbReference type="EMBL" id="KZZ98781.1"/>
    </source>
</evidence>
<gene>
    <name evidence="5" type="ORF">AAL_02332</name>
</gene>
<dbReference type="GO" id="GO:0005634">
    <property type="term" value="C:nucleus"/>
    <property type="evidence" value="ECO:0007669"/>
    <property type="project" value="UniProtKB-SubCell"/>
</dbReference>
<feature type="region of interest" description="Disordered" evidence="3">
    <location>
        <begin position="292"/>
        <end position="427"/>
    </location>
</feature>
<feature type="region of interest" description="Disordered" evidence="3">
    <location>
        <begin position="21"/>
        <end position="94"/>
    </location>
</feature>
<evidence type="ECO:0000256" key="1">
    <source>
        <dbReference type="ARBA" id="ARBA00004123"/>
    </source>
</evidence>
<dbReference type="EMBL" id="AZGY01000004">
    <property type="protein sequence ID" value="KZZ98781.1"/>
    <property type="molecule type" value="Genomic_DNA"/>
</dbReference>
<evidence type="ECO:0000256" key="2">
    <source>
        <dbReference type="ARBA" id="ARBA00023242"/>
    </source>
</evidence>
<dbReference type="STRING" id="1081109.A0A168EGU6"/>
<sequence length="542" mass="60874">MLRAQGSHAANIVMNNEQFRKLMLANQQQSSKPKNGTSPSNKKRADGGSLGSRKRTSIPLAPRSVASDRIVSAPQRTDRDEAGLSQKRVKTSAPRGVRLTEGYVDRAQTRQEQLEDDRETRLRALEESYKAEKIDVQTYEKLRFEIAGGDLESTHLVKGLDFKLLGRIRRGENVYDKAKAETRDEATPDEVDENVDEALEALESQEVHAIERAREEKKKGQLSTVQTGKKRTRDQILADLKAARATTKAQAEPSLGDRFRKIGTTQKLGTRVERDRKGREVLIIVDADGHEKRKVRKLKPGEELQEEPRSELHMLDKNAKPLGMEIPDEYKKKREPTPEADVPVDIFDDVGDDYDPLAGMDDSGSNSEDSFEDLSQLNEDRPKSKYDESAETPPLVKPAIGPGNYFKNSATKLLSEEAPRSGPSMSDAAIMAAIKKAATLRRIETEEDEESRKANAEAEEKRNKLLQMAARDDDDLDMGFGTSRFEDEEDFEDQKLSSWGRDNDDEGGSSRRPQRKRGPKKRKGDVNSAADVLRVMEQRKES</sequence>
<comment type="subcellular location">
    <subcellularLocation>
        <location evidence="1">Nucleus</location>
    </subcellularLocation>
</comment>
<feature type="domain" description="RED-like N-terminal" evidence="4">
    <location>
        <begin position="98"/>
        <end position="211"/>
    </location>
</feature>
<feature type="compositionally biased region" description="Acidic residues" evidence="3">
    <location>
        <begin position="346"/>
        <end position="355"/>
    </location>
</feature>
<reference evidence="5 6" key="1">
    <citation type="journal article" date="2016" name="Genome Biol. Evol.">
        <title>Divergent and convergent evolution of fungal pathogenicity.</title>
        <authorList>
            <person name="Shang Y."/>
            <person name="Xiao G."/>
            <person name="Zheng P."/>
            <person name="Cen K."/>
            <person name="Zhan S."/>
            <person name="Wang C."/>
        </authorList>
    </citation>
    <scope>NUCLEOTIDE SEQUENCE [LARGE SCALE GENOMIC DNA]</scope>
    <source>
        <strain evidence="5 6">RCEF 2490</strain>
    </source>
</reference>
<feature type="region of interest" description="Disordered" evidence="3">
    <location>
        <begin position="442"/>
        <end position="542"/>
    </location>
</feature>
<comment type="caution">
    <text evidence="5">The sequence shown here is derived from an EMBL/GenBank/DDBJ whole genome shotgun (WGS) entry which is preliminary data.</text>
</comment>
<name>A0A168EGU6_9HYPO</name>
<keyword evidence="6" id="KW-1185">Reference proteome</keyword>
<evidence type="ECO:0000259" key="4">
    <source>
        <dbReference type="Pfam" id="PF07808"/>
    </source>
</evidence>
<feature type="compositionally biased region" description="Polar residues" evidence="3">
    <location>
        <begin position="25"/>
        <end position="40"/>
    </location>
</feature>
<feature type="compositionally biased region" description="Basic and acidic residues" evidence="3">
    <location>
        <begin position="328"/>
        <end position="337"/>
    </location>
</feature>
<dbReference type="InterPro" id="IPR012916">
    <property type="entry name" value="RED_N"/>
</dbReference>
<dbReference type="Proteomes" id="UP000078544">
    <property type="component" value="Unassembled WGS sequence"/>
</dbReference>
<feature type="compositionally biased region" description="Polar residues" evidence="3">
    <location>
        <begin position="363"/>
        <end position="377"/>
    </location>
</feature>
<organism evidence="5 6">
    <name type="scientific">Moelleriella libera RCEF 2490</name>
    <dbReference type="NCBI Taxonomy" id="1081109"/>
    <lineage>
        <taxon>Eukaryota</taxon>
        <taxon>Fungi</taxon>
        <taxon>Dikarya</taxon>
        <taxon>Ascomycota</taxon>
        <taxon>Pezizomycotina</taxon>
        <taxon>Sordariomycetes</taxon>
        <taxon>Hypocreomycetidae</taxon>
        <taxon>Hypocreales</taxon>
        <taxon>Clavicipitaceae</taxon>
        <taxon>Moelleriella</taxon>
    </lineage>
</organism>
<protein>
    <submittedName>
        <fullName evidence="5">RED-lik</fullName>
    </submittedName>
</protein>
<evidence type="ECO:0000313" key="6">
    <source>
        <dbReference type="Proteomes" id="UP000078544"/>
    </source>
</evidence>